<dbReference type="RefSeq" id="WP_142554971.1">
    <property type="nucleotide sequence ID" value="NZ_VIFX01000043.1"/>
</dbReference>
<evidence type="ECO:0000313" key="4">
    <source>
        <dbReference type="EMBL" id="TQR83518.1"/>
    </source>
</evidence>
<keyword evidence="1 4" id="KW-0808">Transferase</keyword>
<keyword evidence="5" id="KW-1185">Reference proteome</keyword>
<protein>
    <submittedName>
        <fullName evidence="4">UDP-N-acetylglucosamine--N-acetylmuramyl-(Pentapeptide) pyrophosphoryl-undecaprenol N-acetylglucosamine transferase</fullName>
    </submittedName>
</protein>
<comment type="caution">
    <text evidence="4">The sequence shown here is derived from an EMBL/GenBank/DDBJ whole genome shotgun (WGS) entry which is preliminary data.</text>
</comment>
<gene>
    <name evidence="4" type="ORF">D8S82_26590</name>
</gene>
<reference evidence="4 5" key="1">
    <citation type="submission" date="2018-10" db="EMBL/GenBank/DDBJ databases">
        <title>Draft genome of Mycobacterium hodleri strain B.</title>
        <authorList>
            <person name="Amande T.J."/>
            <person name="Mcgenity T.J."/>
        </authorList>
    </citation>
    <scope>NUCLEOTIDE SEQUENCE [LARGE SCALE GENOMIC DNA]</scope>
    <source>
        <strain evidence="4 5">B</strain>
    </source>
</reference>
<dbReference type="PANTHER" id="PTHR21015">
    <property type="entry name" value="UDP-N-ACETYLGLUCOSAMINE--N-ACETYLMURAMYL-(PENTAPEPTIDE) PYROPHOSPHORYL-UNDECAPRENOL N-ACETYLGLUCOSAMINE TRANSFERASE 1"/>
    <property type="match status" value="1"/>
</dbReference>
<dbReference type="AlphaFoldDB" id="A0A544VU76"/>
<dbReference type="Pfam" id="PF04101">
    <property type="entry name" value="Glyco_tran_28_C"/>
    <property type="match status" value="1"/>
</dbReference>
<organism evidence="4 5">
    <name type="scientific">Mycolicibacterium hodleri</name>
    <dbReference type="NCBI Taxonomy" id="49897"/>
    <lineage>
        <taxon>Bacteria</taxon>
        <taxon>Bacillati</taxon>
        <taxon>Actinomycetota</taxon>
        <taxon>Actinomycetes</taxon>
        <taxon>Mycobacteriales</taxon>
        <taxon>Mycobacteriaceae</taxon>
        <taxon>Mycolicibacterium</taxon>
    </lineage>
</organism>
<dbReference type="PANTHER" id="PTHR21015:SF22">
    <property type="entry name" value="GLYCOSYLTRANSFERASE"/>
    <property type="match status" value="1"/>
</dbReference>
<feature type="domain" description="Glycosyl transferase family 28 C-terminal" evidence="3">
    <location>
        <begin position="228"/>
        <end position="281"/>
    </location>
</feature>
<name>A0A544VU76_9MYCO</name>
<dbReference type="GO" id="GO:0016758">
    <property type="term" value="F:hexosyltransferase activity"/>
    <property type="evidence" value="ECO:0007669"/>
    <property type="project" value="InterPro"/>
</dbReference>
<evidence type="ECO:0000256" key="1">
    <source>
        <dbReference type="ARBA" id="ARBA00022679"/>
    </source>
</evidence>
<sequence>MIGYYVHHHGRGHLSRATSICAHLREPVTILSSLATPEQPGVSSVRLPRDDDGIATVGADANGALHWAPHHDGGLRERMSMITEWVSTHRPRVMVVDVSVEVTLLVRLLGVPVVVMAMPGDRTDDPHELVYRAADHIVAPWPQKLYEPPWLAQHSQKTTYVGGISRFDGRRRPKSSQRDRPSILVLNGSGGADLTTETVDRCAAAHPEFSWTTLGVKGGPWAEDPWPALCAADVVVSSAGQSSVADIAAAGRPAIIVAQDRPFAEQRATARALHRAGLAVVRPQWPDLADWPHLVDDARALGSDVWDRWQTSHSAARAAALIDRVAAA</sequence>
<dbReference type="InterPro" id="IPR007235">
    <property type="entry name" value="Glyco_trans_28_C"/>
</dbReference>
<proteinExistence type="predicted"/>
<dbReference type="Gene3D" id="3.40.50.2000">
    <property type="entry name" value="Glycogen Phosphorylase B"/>
    <property type="match status" value="1"/>
</dbReference>
<accession>A0A544VU76</accession>
<feature type="region of interest" description="Disordered" evidence="2">
    <location>
        <begin position="165"/>
        <end position="189"/>
    </location>
</feature>
<evidence type="ECO:0000256" key="2">
    <source>
        <dbReference type="SAM" id="MobiDB-lite"/>
    </source>
</evidence>
<dbReference type="Proteomes" id="UP000315759">
    <property type="component" value="Unassembled WGS sequence"/>
</dbReference>
<evidence type="ECO:0000259" key="3">
    <source>
        <dbReference type="Pfam" id="PF04101"/>
    </source>
</evidence>
<evidence type="ECO:0000313" key="5">
    <source>
        <dbReference type="Proteomes" id="UP000315759"/>
    </source>
</evidence>
<dbReference type="EMBL" id="VIFX01000043">
    <property type="protein sequence ID" value="TQR83518.1"/>
    <property type="molecule type" value="Genomic_DNA"/>
</dbReference>
<dbReference type="SUPFAM" id="SSF53756">
    <property type="entry name" value="UDP-Glycosyltransferase/glycogen phosphorylase"/>
    <property type="match status" value="1"/>
</dbReference>